<accession>A0ABU9WF58</accession>
<evidence type="ECO:0000313" key="1">
    <source>
        <dbReference type="EMBL" id="MEN2470489.1"/>
    </source>
</evidence>
<evidence type="ECO:0000313" key="2">
    <source>
        <dbReference type="Proteomes" id="UP001466933"/>
    </source>
</evidence>
<dbReference type="EMBL" id="JBCPYA010000003">
    <property type="protein sequence ID" value="MEN2470489.1"/>
    <property type="molecule type" value="Genomic_DNA"/>
</dbReference>
<dbReference type="Proteomes" id="UP001466933">
    <property type="component" value="Unassembled WGS sequence"/>
</dbReference>
<keyword evidence="2" id="KW-1185">Reference proteome</keyword>
<proteinExistence type="predicted"/>
<organism evidence="1 2">
    <name type="scientific">Burkholderia theae</name>
    <dbReference type="NCBI Taxonomy" id="3143496"/>
    <lineage>
        <taxon>Bacteria</taxon>
        <taxon>Pseudomonadati</taxon>
        <taxon>Pseudomonadota</taxon>
        <taxon>Betaproteobacteria</taxon>
        <taxon>Burkholderiales</taxon>
        <taxon>Burkholderiaceae</taxon>
        <taxon>Burkholderia</taxon>
    </lineage>
</organism>
<dbReference type="RefSeq" id="WP_343491951.1">
    <property type="nucleotide sequence ID" value="NZ_JBCPYA010000003.1"/>
</dbReference>
<reference evidence="1 2" key="1">
    <citation type="submission" date="2024-05" db="EMBL/GenBank/DDBJ databases">
        <title>Burkholderia sp. Nov. a novel bacteria isolated from rhizosphere soil of Camellia sinensis.</title>
        <authorList>
            <person name="Dong Y."/>
        </authorList>
    </citation>
    <scope>NUCLEOTIDE SEQUENCE [LARGE SCALE GENOMIC DNA]</scope>
    <source>
        <strain evidence="1 2">GS2Y</strain>
    </source>
</reference>
<comment type="caution">
    <text evidence="1">The sequence shown here is derived from an EMBL/GenBank/DDBJ whole genome shotgun (WGS) entry which is preliminary data.</text>
</comment>
<gene>
    <name evidence="1" type="ORF">VOI36_11320</name>
</gene>
<protein>
    <submittedName>
        <fullName evidence="1">Uncharacterized protein</fullName>
    </submittedName>
</protein>
<name>A0ABU9WF58_9BURK</name>
<sequence length="54" mass="6240">MDGNLAATSFAFTIAKSRAATQASVDRVKRELERDISLPRRIARRRGNRYRFEN</sequence>